<comment type="caution">
    <text evidence="1">The sequence shown here is derived from an EMBL/GenBank/DDBJ whole genome shotgun (WGS) entry which is preliminary data.</text>
</comment>
<reference evidence="1 2" key="1">
    <citation type="submission" date="2020-08" db="EMBL/GenBank/DDBJ databases">
        <title>Above-ground endophytic microbial communities from plants in different locations in the United States.</title>
        <authorList>
            <person name="Frank C."/>
        </authorList>
    </citation>
    <scope>NUCLEOTIDE SEQUENCE [LARGE SCALE GENOMIC DNA]</scope>
    <source>
        <strain evidence="1 2">WP4_2_2</strain>
    </source>
</reference>
<sequence length="40" mass="4949">MRLSYRIVLLANGYMEMTFVGWSQKWVYRRTVDFKDVVWC</sequence>
<evidence type="ECO:0000313" key="2">
    <source>
        <dbReference type="Proteomes" id="UP000571554"/>
    </source>
</evidence>
<keyword evidence="2" id="KW-1185">Reference proteome</keyword>
<gene>
    <name evidence="1" type="ORF">F4827_002541</name>
</gene>
<dbReference type="EMBL" id="JACHBW010000006">
    <property type="protein sequence ID" value="MBB6102689.1"/>
    <property type="molecule type" value="Genomic_DNA"/>
</dbReference>
<dbReference type="RefSeq" id="WP_260175152.1">
    <property type="nucleotide sequence ID" value="NZ_JACHBW010000006.1"/>
</dbReference>
<protein>
    <submittedName>
        <fullName evidence="1">Uncharacterized protein</fullName>
    </submittedName>
</protein>
<organism evidence="1 2">
    <name type="scientific">Paraburkholderia bannensis</name>
    <dbReference type="NCBI Taxonomy" id="765414"/>
    <lineage>
        <taxon>Bacteria</taxon>
        <taxon>Pseudomonadati</taxon>
        <taxon>Pseudomonadota</taxon>
        <taxon>Betaproteobacteria</taxon>
        <taxon>Burkholderiales</taxon>
        <taxon>Burkholderiaceae</taxon>
        <taxon>Paraburkholderia</taxon>
    </lineage>
</organism>
<proteinExistence type="predicted"/>
<accession>A0A7W9WSN3</accession>
<dbReference type="AlphaFoldDB" id="A0A7W9WSN3"/>
<name>A0A7W9WSN3_9BURK</name>
<dbReference type="Proteomes" id="UP000571554">
    <property type="component" value="Unassembled WGS sequence"/>
</dbReference>
<evidence type="ECO:0000313" key="1">
    <source>
        <dbReference type="EMBL" id="MBB6102689.1"/>
    </source>
</evidence>